<organism evidence="12 13">
    <name type="scientific">Halomonas ventosae</name>
    <dbReference type="NCBI Taxonomy" id="229007"/>
    <lineage>
        <taxon>Bacteria</taxon>
        <taxon>Pseudomonadati</taxon>
        <taxon>Pseudomonadota</taxon>
        <taxon>Gammaproteobacteria</taxon>
        <taxon>Oceanospirillales</taxon>
        <taxon>Halomonadaceae</taxon>
        <taxon>Halomonas</taxon>
    </lineage>
</organism>
<feature type="binding site" evidence="11">
    <location>
        <position position="156"/>
    </location>
    <ligand>
        <name>ATP</name>
        <dbReference type="ChEBI" id="CHEBI:30616"/>
    </ligand>
</feature>
<reference evidence="12 13" key="1">
    <citation type="submission" date="2019-03" db="EMBL/GenBank/DDBJ databases">
        <title>Freshwater and sediment microbial communities from various areas in North America, analyzing microbe dynamics in response to fracking.</title>
        <authorList>
            <person name="Lamendella R."/>
        </authorList>
    </citation>
    <scope>NUCLEOTIDE SEQUENCE [LARGE SCALE GENOMIC DNA]</scope>
    <source>
        <strain evidence="12 13">1_TX</strain>
    </source>
</reference>
<dbReference type="InterPro" id="IPR023000">
    <property type="entry name" value="Shikimate_kinase_CS"/>
</dbReference>
<name>A0A4R6HVG5_9GAMM</name>
<dbReference type="GO" id="GO:0000287">
    <property type="term" value="F:magnesium ion binding"/>
    <property type="evidence" value="ECO:0007669"/>
    <property type="project" value="UniProtKB-UniRule"/>
</dbReference>
<dbReference type="InterPro" id="IPR000623">
    <property type="entry name" value="Shikimate_kinase/TSH1"/>
</dbReference>
<dbReference type="OrthoDB" id="9800332at2"/>
<keyword evidence="6 11" id="KW-0547">Nucleotide-binding</keyword>
<feature type="binding site" evidence="11">
    <location>
        <position position="120"/>
    </location>
    <ligand>
        <name>ATP</name>
        <dbReference type="ChEBI" id="CHEBI:30616"/>
    </ligand>
</feature>
<dbReference type="AlphaFoldDB" id="A0A4R6HVG5"/>
<comment type="cofactor">
    <cofactor evidence="11">
        <name>Mg(2+)</name>
        <dbReference type="ChEBI" id="CHEBI:18420"/>
    </cofactor>
    <text evidence="11">Binds 1 Mg(2+) ion per subunit.</text>
</comment>
<dbReference type="InterPro" id="IPR027417">
    <property type="entry name" value="P-loop_NTPase"/>
</dbReference>
<comment type="function">
    <text evidence="11">Catalyzes the specific phosphorylation of the 3-hydroxyl group of shikimic acid using ATP as a cosubstrate.</text>
</comment>
<feature type="binding site" evidence="11">
    <location>
        <position position="60"/>
    </location>
    <ligand>
        <name>substrate</name>
    </ligand>
</feature>
<dbReference type="GO" id="GO:0009073">
    <property type="term" value="P:aromatic amino acid family biosynthetic process"/>
    <property type="evidence" value="ECO:0007669"/>
    <property type="project" value="UniProtKB-KW"/>
</dbReference>
<keyword evidence="13" id="KW-1185">Reference proteome</keyword>
<comment type="subcellular location">
    <subcellularLocation>
        <location evidence="11">Cytoplasm</location>
    </subcellularLocation>
</comment>
<dbReference type="SUPFAM" id="SSF52540">
    <property type="entry name" value="P-loop containing nucleoside triphosphate hydrolases"/>
    <property type="match status" value="1"/>
</dbReference>
<dbReference type="GO" id="GO:0005829">
    <property type="term" value="C:cytosol"/>
    <property type="evidence" value="ECO:0007669"/>
    <property type="project" value="TreeGrafter"/>
</dbReference>
<dbReference type="HAMAP" id="MF_00109">
    <property type="entry name" value="Shikimate_kinase"/>
    <property type="match status" value="1"/>
</dbReference>
<proteinExistence type="inferred from homology"/>
<dbReference type="GO" id="GO:0004765">
    <property type="term" value="F:shikimate kinase activity"/>
    <property type="evidence" value="ECO:0007669"/>
    <property type="project" value="UniProtKB-UniRule"/>
</dbReference>
<dbReference type="UniPathway" id="UPA00053">
    <property type="reaction ID" value="UER00088"/>
</dbReference>
<dbReference type="GO" id="GO:0008652">
    <property type="term" value="P:amino acid biosynthetic process"/>
    <property type="evidence" value="ECO:0007669"/>
    <property type="project" value="UniProtKB-KW"/>
</dbReference>
<evidence type="ECO:0000256" key="3">
    <source>
        <dbReference type="ARBA" id="ARBA00012154"/>
    </source>
</evidence>
<dbReference type="GO" id="GO:0005524">
    <property type="term" value="F:ATP binding"/>
    <property type="evidence" value="ECO:0007669"/>
    <property type="project" value="UniProtKB-UniRule"/>
</dbReference>
<evidence type="ECO:0000256" key="8">
    <source>
        <dbReference type="ARBA" id="ARBA00022840"/>
    </source>
</evidence>
<keyword evidence="8 11" id="KW-0067">ATP-binding</keyword>
<comment type="caution">
    <text evidence="12">The sequence shown here is derived from an EMBL/GenBank/DDBJ whole genome shotgun (WGS) entry which is preliminary data.</text>
</comment>
<dbReference type="InterPro" id="IPR031322">
    <property type="entry name" value="Shikimate/glucono_kinase"/>
</dbReference>
<dbReference type="PANTHER" id="PTHR21087">
    <property type="entry name" value="SHIKIMATE KINASE"/>
    <property type="match status" value="1"/>
</dbReference>
<keyword evidence="7 11" id="KW-0418">Kinase</keyword>
<dbReference type="EC" id="2.7.1.71" evidence="3 11"/>
<evidence type="ECO:0000256" key="11">
    <source>
        <dbReference type="HAMAP-Rule" id="MF_00109"/>
    </source>
</evidence>
<dbReference type="NCBIfam" id="NF003456">
    <property type="entry name" value="PRK05057.1"/>
    <property type="match status" value="1"/>
</dbReference>
<feature type="binding site" evidence="11">
    <location>
        <begin position="14"/>
        <end position="19"/>
    </location>
    <ligand>
        <name>ATP</name>
        <dbReference type="ChEBI" id="CHEBI:30616"/>
    </ligand>
</feature>
<keyword evidence="11" id="KW-0479">Metal-binding</keyword>
<evidence type="ECO:0000313" key="13">
    <source>
        <dbReference type="Proteomes" id="UP000295150"/>
    </source>
</evidence>
<keyword evidence="9 11" id="KW-0057">Aromatic amino acid biosynthesis</keyword>
<keyword evidence="4 11" id="KW-0028">Amino-acid biosynthesis</keyword>
<feature type="binding site" evidence="11">
    <location>
        <position position="139"/>
    </location>
    <ligand>
        <name>substrate</name>
    </ligand>
</feature>
<feature type="binding site" evidence="11">
    <location>
        <position position="82"/>
    </location>
    <ligand>
        <name>substrate</name>
    </ligand>
</feature>
<evidence type="ECO:0000256" key="5">
    <source>
        <dbReference type="ARBA" id="ARBA00022679"/>
    </source>
</evidence>
<dbReference type="PROSITE" id="PS01128">
    <property type="entry name" value="SHIKIMATE_KINASE"/>
    <property type="match status" value="1"/>
</dbReference>
<accession>A0A4R6HVG5</accession>
<comment type="subunit">
    <text evidence="11">Monomer.</text>
</comment>
<keyword evidence="11" id="KW-0963">Cytoplasm</keyword>
<dbReference type="Gene3D" id="3.40.50.300">
    <property type="entry name" value="P-loop containing nucleotide triphosphate hydrolases"/>
    <property type="match status" value="1"/>
</dbReference>
<dbReference type="Pfam" id="PF01202">
    <property type="entry name" value="SKI"/>
    <property type="match status" value="1"/>
</dbReference>
<evidence type="ECO:0000256" key="1">
    <source>
        <dbReference type="ARBA" id="ARBA00004842"/>
    </source>
</evidence>
<evidence type="ECO:0000313" key="12">
    <source>
        <dbReference type="EMBL" id="TDO12497.1"/>
    </source>
</evidence>
<feature type="binding site" evidence="11">
    <location>
        <position position="36"/>
    </location>
    <ligand>
        <name>substrate</name>
    </ligand>
</feature>
<dbReference type="PANTHER" id="PTHR21087:SF16">
    <property type="entry name" value="SHIKIMATE KINASE 1, CHLOROPLASTIC"/>
    <property type="match status" value="1"/>
</dbReference>
<dbReference type="GO" id="GO:0009423">
    <property type="term" value="P:chorismate biosynthetic process"/>
    <property type="evidence" value="ECO:0007669"/>
    <property type="project" value="UniProtKB-UniRule"/>
</dbReference>
<dbReference type="RefSeq" id="WP_133482425.1">
    <property type="nucleotide sequence ID" value="NZ_SNWH01000004.1"/>
</dbReference>
<protein>
    <recommendedName>
        <fullName evidence="3 11">Shikimate kinase</fullName>
        <shortName evidence="11">SK</shortName>
        <ecNumber evidence="3 11">2.7.1.71</ecNumber>
    </recommendedName>
</protein>
<evidence type="ECO:0000256" key="6">
    <source>
        <dbReference type="ARBA" id="ARBA00022741"/>
    </source>
</evidence>
<evidence type="ECO:0000256" key="2">
    <source>
        <dbReference type="ARBA" id="ARBA00006997"/>
    </source>
</evidence>
<comment type="pathway">
    <text evidence="1 11">Metabolic intermediate biosynthesis; chorismate biosynthesis; chorismate from D-erythrose 4-phosphate and phosphoenolpyruvate: step 5/7.</text>
</comment>
<dbReference type="EMBL" id="SNWH01000004">
    <property type="protein sequence ID" value="TDO12497.1"/>
    <property type="molecule type" value="Genomic_DNA"/>
</dbReference>
<feature type="binding site" evidence="11">
    <location>
        <position position="18"/>
    </location>
    <ligand>
        <name>Mg(2+)</name>
        <dbReference type="ChEBI" id="CHEBI:18420"/>
    </ligand>
</feature>
<evidence type="ECO:0000256" key="10">
    <source>
        <dbReference type="ARBA" id="ARBA00048567"/>
    </source>
</evidence>
<dbReference type="PRINTS" id="PR01100">
    <property type="entry name" value="SHIKIMTKNASE"/>
</dbReference>
<comment type="catalytic activity">
    <reaction evidence="10 11">
        <text>shikimate + ATP = 3-phosphoshikimate + ADP + H(+)</text>
        <dbReference type="Rhea" id="RHEA:13121"/>
        <dbReference type="ChEBI" id="CHEBI:15378"/>
        <dbReference type="ChEBI" id="CHEBI:30616"/>
        <dbReference type="ChEBI" id="CHEBI:36208"/>
        <dbReference type="ChEBI" id="CHEBI:145989"/>
        <dbReference type="ChEBI" id="CHEBI:456216"/>
        <dbReference type="EC" id="2.7.1.71"/>
    </reaction>
</comment>
<dbReference type="CDD" id="cd00464">
    <property type="entry name" value="SK"/>
    <property type="match status" value="1"/>
</dbReference>
<dbReference type="Proteomes" id="UP000295150">
    <property type="component" value="Unassembled WGS sequence"/>
</dbReference>
<keyword evidence="11" id="KW-0460">Magnesium</keyword>
<keyword evidence="5 11" id="KW-0808">Transferase</keyword>
<comment type="similarity">
    <text evidence="2 11">Belongs to the shikimate kinase family.</text>
</comment>
<sequence>MQALPNLILIGPMGAGKSTIGRLLAAELSREFYDSDHQIQARCGADIPWIFDVEGEAGFRDRETQMIRELTRHEGVVIATGGGAVLREENRRLLRESGSVIYLLTTVEQQLRRTAKDRNRPLLQRGDREQLLREMFALRDPLYRATADVVVRTDRRGPRAVINEIVRRITRLVDPLQCKA</sequence>
<evidence type="ECO:0000256" key="4">
    <source>
        <dbReference type="ARBA" id="ARBA00022605"/>
    </source>
</evidence>
<evidence type="ECO:0000256" key="7">
    <source>
        <dbReference type="ARBA" id="ARBA00022777"/>
    </source>
</evidence>
<evidence type="ECO:0000256" key="9">
    <source>
        <dbReference type="ARBA" id="ARBA00023141"/>
    </source>
</evidence>
<gene>
    <name evidence="11" type="primary">aroK</name>
    <name evidence="12" type="ORF">DFO68_1049</name>
</gene>